<keyword evidence="1" id="KW-0812">Transmembrane</keyword>
<sequence>MRASRKALREVIRADLPAAHFGVGIVVVASVVVGLFAGSIAGALVAGFFAALFFVALAVMLLRGIRGMDAGRRAYLFTFGWANWVY</sequence>
<evidence type="ECO:0000256" key="1">
    <source>
        <dbReference type="SAM" id="Phobius"/>
    </source>
</evidence>
<name>A0A0B5DSP7_9ACTN</name>
<dbReference type="HOGENOM" id="CLU_174862_0_0_11"/>
<evidence type="ECO:0000313" key="3">
    <source>
        <dbReference type="EMBL" id="QEV43566.1"/>
    </source>
</evidence>
<keyword evidence="1" id="KW-1133">Transmembrane helix</keyword>
<feature type="transmembrane region" description="Helical" evidence="1">
    <location>
        <begin position="46"/>
        <end position="65"/>
    </location>
</feature>
<dbReference type="Proteomes" id="UP000325763">
    <property type="component" value="Chromosome"/>
</dbReference>
<dbReference type="KEGG" id="snq:CP978_29365"/>
<gene>
    <name evidence="3" type="ORF">CP978_29365</name>
    <name evidence="2" type="ORF">SNOD_29060</name>
</gene>
<organism evidence="2 4">
    <name type="scientific">Streptomyces nodosus</name>
    <dbReference type="NCBI Taxonomy" id="40318"/>
    <lineage>
        <taxon>Bacteria</taxon>
        <taxon>Bacillati</taxon>
        <taxon>Actinomycetota</taxon>
        <taxon>Actinomycetes</taxon>
        <taxon>Kitasatosporales</taxon>
        <taxon>Streptomycetaceae</taxon>
        <taxon>Streptomyces</taxon>
    </lineage>
</organism>
<evidence type="ECO:0000313" key="4">
    <source>
        <dbReference type="Proteomes" id="UP000031526"/>
    </source>
</evidence>
<dbReference type="STRING" id="40318.SNOD_29060"/>
<proteinExistence type="predicted"/>
<dbReference type="EMBL" id="CP023747">
    <property type="protein sequence ID" value="QEV43566.1"/>
    <property type="molecule type" value="Genomic_DNA"/>
</dbReference>
<keyword evidence="1" id="KW-0472">Membrane</keyword>
<dbReference type="AlphaFoldDB" id="A0A0B5DSP7"/>
<dbReference type="Proteomes" id="UP000031526">
    <property type="component" value="Chromosome"/>
</dbReference>
<reference evidence="4" key="1">
    <citation type="submission" date="2014-09" db="EMBL/GenBank/DDBJ databases">
        <title>Sequence of the Streptomyces nodosus genome.</title>
        <authorList>
            <person name="Sweeney P."/>
            <person name="Stephens N."/>
            <person name="Murphy C."/>
            <person name="Caffrey P."/>
        </authorList>
    </citation>
    <scope>NUCLEOTIDE SEQUENCE [LARGE SCALE GENOMIC DNA]</scope>
    <source>
        <strain evidence="4">ATCC 14899</strain>
    </source>
</reference>
<feature type="transmembrane region" description="Helical" evidence="1">
    <location>
        <begin position="21"/>
        <end position="40"/>
    </location>
</feature>
<reference evidence="3 5" key="3">
    <citation type="submission" date="2017-09" db="EMBL/GenBank/DDBJ databases">
        <title>Streptomyces genome completion.</title>
        <authorList>
            <person name="Lee N."/>
            <person name="Cho B.-K."/>
        </authorList>
    </citation>
    <scope>NUCLEOTIDE SEQUENCE [LARGE SCALE GENOMIC DNA]</scope>
    <source>
        <strain evidence="3 5">ATCC 14899</strain>
    </source>
</reference>
<dbReference type="EMBL" id="CP009313">
    <property type="protein sequence ID" value="AJE43616.1"/>
    <property type="molecule type" value="Genomic_DNA"/>
</dbReference>
<keyword evidence="4" id="KW-1185">Reference proteome</keyword>
<evidence type="ECO:0000313" key="5">
    <source>
        <dbReference type="Proteomes" id="UP000325763"/>
    </source>
</evidence>
<accession>A0A0B5DSP7</accession>
<evidence type="ECO:0000313" key="2">
    <source>
        <dbReference type="EMBL" id="AJE43616.1"/>
    </source>
</evidence>
<reference evidence="2 4" key="2">
    <citation type="journal article" date="2016" name="Appl. Microbiol. Biotechnol.">
        <title>Exploiting the genome sequence of Streptomyces nodosus for enhanced antibiotic production.</title>
        <authorList>
            <person name="Sweeney P."/>
            <person name="Murphy C.D."/>
            <person name="Caffrey P."/>
        </authorList>
    </citation>
    <scope>NUCLEOTIDE SEQUENCE [LARGE SCALE GENOMIC DNA]</scope>
    <source>
        <strain evidence="2 4">ATCC 14899</strain>
    </source>
</reference>
<protein>
    <submittedName>
        <fullName evidence="2">Uncharacterized protein</fullName>
    </submittedName>
</protein>